<dbReference type="Gene3D" id="3.30.420.40">
    <property type="match status" value="2"/>
</dbReference>
<evidence type="ECO:0000313" key="4">
    <source>
        <dbReference type="EMBL" id="BCU82201.1"/>
    </source>
</evidence>
<reference evidence="4" key="2">
    <citation type="journal article" date="2021" name="Microbiol. Resour. Announc.">
        <title>Complete Genome Sequence of Polycladomyces abyssicola JIR-001T, Isolated from Hemipelagic Sediment in Deep Seawater.</title>
        <authorList>
            <person name="Tsubouchi T."/>
            <person name="Kaneko Y."/>
        </authorList>
    </citation>
    <scope>NUCLEOTIDE SEQUENCE</scope>
    <source>
        <strain evidence="4">JIR-001</strain>
    </source>
</reference>
<dbReference type="SUPFAM" id="SSF46785">
    <property type="entry name" value="Winged helix' DNA-binding domain"/>
    <property type="match status" value="1"/>
</dbReference>
<dbReference type="PANTHER" id="PTHR18964">
    <property type="entry name" value="ROK (REPRESSOR, ORF, KINASE) FAMILY"/>
    <property type="match status" value="1"/>
</dbReference>
<dbReference type="GO" id="GO:0042732">
    <property type="term" value="P:D-xylose metabolic process"/>
    <property type="evidence" value="ECO:0007669"/>
    <property type="project" value="UniProtKB-KW"/>
</dbReference>
<keyword evidence="3" id="KW-0859">Xylose metabolism</keyword>
<dbReference type="InterPro" id="IPR043129">
    <property type="entry name" value="ATPase_NBD"/>
</dbReference>
<protein>
    <submittedName>
        <fullName evidence="4">Transcriptional regulator</fullName>
    </submittedName>
</protein>
<dbReference type="Pfam" id="PF00480">
    <property type="entry name" value="ROK"/>
    <property type="match status" value="1"/>
</dbReference>
<dbReference type="InterPro" id="IPR049874">
    <property type="entry name" value="ROK_cs"/>
</dbReference>
<gene>
    <name evidence="4" type="ORF">JIR001_19840</name>
</gene>
<reference evidence="4" key="1">
    <citation type="journal article" date="2013" name="Int. J. Syst. Evol. Microbiol.">
        <title>Polycladomyces abyssicola gen. nov., sp. nov., a thermophilic filamentous bacterium isolated from hemipelagic sediment.</title>
        <authorList>
            <person name="Tsubouchi T."/>
            <person name="Shimane Y."/>
            <person name="Mori K."/>
            <person name="Usui K."/>
            <person name="Hiraki T."/>
            <person name="Tame A."/>
            <person name="Uematsu K."/>
            <person name="Maruyama T."/>
            <person name="Hatada Y."/>
        </authorList>
    </citation>
    <scope>NUCLEOTIDE SEQUENCE</scope>
    <source>
        <strain evidence="4">JIR-001</strain>
    </source>
</reference>
<proteinExistence type="inferred from homology"/>
<dbReference type="Gene3D" id="1.10.10.10">
    <property type="entry name" value="Winged helix-like DNA-binding domain superfamily/Winged helix DNA-binding domain"/>
    <property type="match status" value="1"/>
</dbReference>
<organism evidence="4 5">
    <name type="scientific">Polycladomyces abyssicola</name>
    <dbReference type="NCBI Taxonomy" id="1125966"/>
    <lineage>
        <taxon>Bacteria</taxon>
        <taxon>Bacillati</taxon>
        <taxon>Bacillota</taxon>
        <taxon>Bacilli</taxon>
        <taxon>Bacillales</taxon>
        <taxon>Thermoactinomycetaceae</taxon>
        <taxon>Polycladomyces</taxon>
    </lineage>
</organism>
<dbReference type="Pfam" id="PF13412">
    <property type="entry name" value="HTH_24"/>
    <property type="match status" value="1"/>
</dbReference>
<dbReference type="RefSeq" id="WP_246512076.1">
    <property type="nucleotide sequence ID" value="NZ_AP024601.1"/>
</dbReference>
<dbReference type="InterPro" id="IPR036388">
    <property type="entry name" value="WH-like_DNA-bd_sf"/>
</dbReference>
<dbReference type="PANTHER" id="PTHR18964:SF149">
    <property type="entry name" value="BIFUNCTIONAL UDP-N-ACETYLGLUCOSAMINE 2-EPIMERASE_N-ACETYLMANNOSAMINE KINASE"/>
    <property type="match status" value="1"/>
</dbReference>
<evidence type="ECO:0000256" key="3">
    <source>
        <dbReference type="ARBA" id="ARBA00022629"/>
    </source>
</evidence>
<dbReference type="CDD" id="cd24076">
    <property type="entry name" value="ASKHA_ATPase_ROK_BsXylR-like"/>
    <property type="match status" value="1"/>
</dbReference>
<keyword evidence="5" id="KW-1185">Reference proteome</keyword>
<evidence type="ECO:0000256" key="1">
    <source>
        <dbReference type="ARBA" id="ARBA00002486"/>
    </source>
</evidence>
<name>A0A8D5ZPB3_9BACL</name>
<sequence length="406" mass="43535">MPRTIQVGSFRWMKTLNKSTILNMIRLHGPISRAEIAKMTKLTPPTVTNIVGELLESKLVIEAELGESTGGRKPIMLKINADAFTVIGIYAGAKRIRGVAVNLEGEVQHTVHVEVPPEPTAEAFVDLVRGAIRQLLDHIDLQTRPCLGIGVGMHGLVDTEKGVSIFAPNLNIRDLPLKDQLEQAFQLPVEVENDVRALALGESWFGLGKDIADFICVHVGTGIGAGIILNHELYRGPSYAAGEIGHTTIDLNGPKCGCGNVGCLEALAAGPAILSRVREAIRRGRSTVLAEWVKGETERLTGEMVHQAAQQGDELAIEVLADAGRYLGIGLANLINTLNPSRIILSGGVSRAGHFVLEPLQKTVRERALSAAARDVAIMRSRLGDNGAAIGAMTLVLQDLFMPSYA</sequence>
<comment type="similarity">
    <text evidence="2">Belongs to the ROK (NagC/XylR) family.</text>
</comment>
<dbReference type="InterPro" id="IPR036390">
    <property type="entry name" value="WH_DNA-bd_sf"/>
</dbReference>
<evidence type="ECO:0000256" key="2">
    <source>
        <dbReference type="ARBA" id="ARBA00006479"/>
    </source>
</evidence>
<comment type="function">
    <text evidence="1">Transcriptional repressor of xylose-utilizing enzymes.</text>
</comment>
<dbReference type="EMBL" id="AP024601">
    <property type="protein sequence ID" value="BCU82201.1"/>
    <property type="molecule type" value="Genomic_DNA"/>
</dbReference>
<dbReference type="PROSITE" id="PS01125">
    <property type="entry name" value="ROK"/>
    <property type="match status" value="1"/>
</dbReference>
<dbReference type="AlphaFoldDB" id="A0A8D5ZPB3"/>
<dbReference type="Proteomes" id="UP000677436">
    <property type="component" value="Chromosome"/>
</dbReference>
<dbReference type="KEGG" id="pabs:JIR001_19840"/>
<evidence type="ECO:0000313" key="5">
    <source>
        <dbReference type="Proteomes" id="UP000677436"/>
    </source>
</evidence>
<dbReference type="SUPFAM" id="SSF53067">
    <property type="entry name" value="Actin-like ATPase domain"/>
    <property type="match status" value="1"/>
</dbReference>
<dbReference type="InterPro" id="IPR000600">
    <property type="entry name" value="ROK"/>
</dbReference>
<keyword evidence="3" id="KW-0119">Carbohydrate metabolism</keyword>
<accession>A0A8D5ZPB3</accession>